<feature type="non-terminal residue" evidence="7">
    <location>
        <position position="1"/>
    </location>
</feature>
<evidence type="ECO:0000256" key="2">
    <source>
        <dbReference type="ARBA" id="ARBA00022679"/>
    </source>
</evidence>
<evidence type="ECO:0000256" key="5">
    <source>
        <dbReference type="ARBA" id="ARBA00022840"/>
    </source>
</evidence>
<dbReference type="OrthoDB" id="9332038at2759"/>
<keyword evidence="5" id="KW-0067">ATP-binding</keyword>
<dbReference type="Proteomes" id="UP000276215">
    <property type="component" value="Unassembled WGS sequence"/>
</dbReference>
<dbReference type="SUPFAM" id="SSF56112">
    <property type="entry name" value="Protein kinase-like (PK-like)"/>
    <property type="match status" value="1"/>
</dbReference>
<evidence type="ECO:0000259" key="6">
    <source>
        <dbReference type="PROSITE" id="PS50011"/>
    </source>
</evidence>
<dbReference type="InterPro" id="IPR000719">
    <property type="entry name" value="Prot_kinase_dom"/>
</dbReference>
<reference evidence="7 8" key="1">
    <citation type="journal article" date="2018" name="Nat. Ecol. Evol.">
        <title>Pezizomycetes genomes reveal the molecular basis of ectomycorrhizal truffle lifestyle.</title>
        <authorList>
            <person name="Murat C."/>
            <person name="Payen T."/>
            <person name="Noel B."/>
            <person name="Kuo A."/>
            <person name="Morin E."/>
            <person name="Chen J."/>
            <person name="Kohler A."/>
            <person name="Krizsan K."/>
            <person name="Balestrini R."/>
            <person name="Da Silva C."/>
            <person name="Montanini B."/>
            <person name="Hainaut M."/>
            <person name="Levati E."/>
            <person name="Barry K.W."/>
            <person name="Belfiori B."/>
            <person name="Cichocki N."/>
            <person name="Clum A."/>
            <person name="Dockter R.B."/>
            <person name="Fauchery L."/>
            <person name="Guy J."/>
            <person name="Iotti M."/>
            <person name="Le Tacon F."/>
            <person name="Lindquist E.A."/>
            <person name="Lipzen A."/>
            <person name="Malagnac F."/>
            <person name="Mello A."/>
            <person name="Molinier V."/>
            <person name="Miyauchi S."/>
            <person name="Poulain J."/>
            <person name="Riccioni C."/>
            <person name="Rubini A."/>
            <person name="Sitrit Y."/>
            <person name="Splivallo R."/>
            <person name="Traeger S."/>
            <person name="Wang M."/>
            <person name="Zifcakova L."/>
            <person name="Wipf D."/>
            <person name="Zambonelli A."/>
            <person name="Paolocci F."/>
            <person name="Nowrousian M."/>
            <person name="Ottonello S."/>
            <person name="Baldrian P."/>
            <person name="Spatafora J.W."/>
            <person name="Henrissat B."/>
            <person name="Nagy L.G."/>
            <person name="Aury J.M."/>
            <person name="Wincker P."/>
            <person name="Grigoriev I.V."/>
            <person name="Bonfante P."/>
            <person name="Martin F.M."/>
        </authorList>
    </citation>
    <scope>NUCLEOTIDE SEQUENCE [LARGE SCALE GENOMIC DNA]</scope>
    <source>
        <strain evidence="7 8">120613-1</strain>
    </source>
</reference>
<dbReference type="GO" id="GO:0005524">
    <property type="term" value="F:ATP binding"/>
    <property type="evidence" value="ECO:0007669"/>
    <property type="project" value="UniProtKB-KW"/>
</dbReference>
<keyword evidence="2" id="KW-0808">Transferase</keyword>
<organism evidence="7 8">
    <name type="scientific">Choiromyces venosus 120613-1</name>
    <dbReference type="NCBI Taxonomy" id="1336337"/>
    <lineage>
        <taxon>Eukaryota</taxon>
        <taxon>Fungi</taxon>
        <taxon>Dikarya</taxon>
        <taxon>Ascomycota</taxon>
        <taxon>Pezizomycotina</taxon>
        <taxon>Pezizomycetes</taxon>
        <taxon>Pezizales</taxon>
        <taxon>Tuberaceae</taxon>
        <taxon>Choiromyces</taxon>
    </lineage>
</organism>
<keyword evidence="1" id="KW-0723">Serine/threonine-protein kinase</keyword>
<dbReference type="InterPro" id="IPR011009">
    <property type="entry name" value="Kinase-like_dom_sf"/>
</dbReference>
<keyword evidence="4 7" id="KW-0418">Kinase</keyword>
<evidence type="ECO:0000256" key="3">
    <source>
        <dbReference type="ARBA" id="ARBA00022741"/>
    </source>
</evidence>
<accession>A0A3N4JLS7</accession>
<dbReference type="STRING" id="1336337.A0A3N4JLS7"/>
<dbReference type="InterPro" id="IPR050494">
    <property type="entry name" value="Ser_Thr_dual-spec_kinase"/>
</dbReference>
<proteinExistence type="predicted"/>
<sequence length="215" mass="24700">ISLMAIRSYAQQMFLRLSLLRKCNTLHADRKQDNILICDLGSASNISDNEITPYIVSRFYRAPEISKQCYPYNLAIDMWSIRCTLYKLYTKAMLFTSHANNQMWRSIMKCCGNFPQKVFRRGKLTGLHSDDTLNFSSVENDEITGKDITKIVTFNKPSRETKTRLLAVASTGMTDKESKELNAFIDLLDWCLNLNSERCGILVEALKYPFIHSAK</sequence>
<dbReference type="GO" id="GO:0004674">
    <property type="term" value="F:protein serine/threonine kinase activity"/>
    <property type="evidence" value="ECO:0007669"/>
    <property type="project" value="UniProtKB-KW"/>
</dbReference>
<dbReference type="PANTHER" id="PTHR24058">
    <property type="entry name" value="DUAL SPECIFICITY PROTEIN KINASE"/>
    <property type="match status" value="1"/>
</dbReference>
<dbReference type="SMART" id="SM00220">
    <property type="entry name" value="S_TKc"/>
    <property type="match status" value="1"/>
</dbReference>
<gene>
    <name evidence="7" type="ORF">L873DRAFT_1688331</name>
</gene>
<evidence type="ECO:0000313" key="7">
    <source>
        <dbReference type="EMBL" id="RPA98247.1"/>
    </source>
</evidence>
<evidence type="ECO:0000256" key="4">
    <source>
        <dbReference type="ARBA" id="ARBA00022777"/>
    </source>
</evidence>
<evidence type="ECO:0000313" key="8">
    <source>
        <dbReference type="Proteomes" id="UP000276215"/>
    </source>
</evidence>
<dbReference type="AlphaFoldDB" id="A0A3N4JLS7"/>
<protein>
    <submittedName>
        <fullName evidence="7">Kinase-like protein</fullName>
    </submittedName>
</protein>
<dbReference type="EMBL" id="ML120397">
    <property type="protein sequence ID" value="RPA98247.1"/>
    <property type="molecule type" value="Genomic_DNA"/>
</dbReference>
<name>A0A3N4JLS7_9PEZI</name>
<dbReference type="Gene3D" id="1.10.510.10">
    <property type="entry name" value="Transferase(Phosphotransferase) domain 1"/>
    <property type="match status" value="1"/>
</dbReference>
<dbReference type="PROSITE" id="PS50011">
    <property type="entry name" value="PROTEIN_KINASE_DOM"/>
    <property type="match status" value="1"/>
</dbReference>
<keyword evidence="8" id="KW-1185">Reference proteome</keyword>
<dbReference type="PANTHER" id="PTHR24058:SF103">
    <property type="entry name" value="SERINE_THREONINE-PROTEIN KINASE PRP4 HOMOLOG"/>
    <property type="match status" value="1"/>
</dbReference>
<feature type="domain" description="Protein kinase" evidence="6">
    <location>
        <begin position="1"/>
        <end position="211"/>
    </location>
</feature>
<evidence type="ECO:0000256" key="1">
    <source>
        <dbReference type="ARBA" id="ARBA00022527"/>
    </source>
</evidence>
<keyword evidence="3" id="KW-0547">Nucleotide-binding</keyword>
<dbReference type="Pfam" id="PF00069">
    <property type="entry name" value="Pkinase"/>
    <property type="match status" value="1"/>
</dbReference>